<keyword evidence="5" id="KW-1185">Reference proteome</keyword>
<evidence type="ECO:0000256" key="2">
    <source>
        <dbReference type="SAM" id="Phobius"/>
    </source>
</evidence>
<comment type="similarity">
    <text evidence="1">Belongs to the bacterial sugar transferase family.</text>
</comment>
<organism evidence="4 5">
    <name type="scientific">Pricia mediterranea</name>
    <dbReference type="NCBI Taxonomy" id="3076079"/>
    <lineage>
        <taxon>Bacteria</taxon>
        <taxon>Pseudomonadati</taxon>
        <taxon>Bacteroidota</taxon>
        <taxon>Flavobacteriia</taxon>
        <taxon>Flavobacteriales</taxon>
        <taxon>Flavobacteriaceae</taxon>
        <taxon>Pricia</taxon>
    </lineage>
</organism>
<keyword evidence="4" id="KW-0808">Transferase</keyword>
<evidence type="ECO:0000259" key="3">
    <source>
        <dbReference type="Pfam" id="PF02397"/>
    </source>
</evidence>
<reference evidence="4 5" key="1">
    <citation type="submission" date="2023-09" db="EMBL/GenBank/DDBJ databases">
        <title>Novel taxa isolated from Blanes Bay.</title>
        <authorList>
            <person name="Rey-Velasco X."/>
            <person name="Lucena T."/>
        </authorList>
    </citation>
    <scope>NUCLEOTIDE SEQUENCE [LARGE SCALE GENOMIC DNA]</scope>
    <source>
        <strain evidence="4 5">S334</strain>
    </source>
</reference>
<dbReference type="InterPro" id="IPR003362">
    <property type="entry name" value="Bact_transf"/>
</dbReference>
<name>A0ABU3L6N1_9FLAO</name>
<accession>A0ABU3L6N1</accession>
<dbReference type="PANTHER" id="PTHR30576">
    <property type="entry name" value="COLANIC BIOSYNTHESIS UDP-GLUCOSE LIPID CARRIER TRANSFERASE"/>
    <property type="match status" value="1"/>
</dbReference>
<comment type="caution">
    <text evidence="4">The sequence shown here is derived from an EMBL/GenBank/DDBJ whole genome shotgun (WGS) entry which is preliminary data.</text>
</comment>
<protein>
    <submittedName>
        <fullName evidence="4">Sugar transferase</fullName>
        <ecNumber evidence="4">2.7.8.-</ecNumber>
    </submittedName>
</protein>
<keyword evidence="2" id="KW-1133">Transmembrane helix</keyword>
<dbReference type="EC" id="2.7.8.-" evidence="4"/>
<feature type="domain" description="Bacterial sugar transferase" evidence="3">
    <location>
        <begin position="7"/>
        <end position="181"/>
    </location>
</feature>
<gene>
    <name evidence="4" type="ORF">RQM65_11750</name>
</gene>
<evidence type="ECO:0000313" key="4">
    <source>
        <dbReference type="EMBL" id="MDT7829342.1"/>
    </source>
</evidence>
<dbReference type="Pfam" id="PF02397">
    <property type="entry name" value="Bac_transf"/>
    <property type="match status" value="1"/>
</dbReference>
<dbReference type="Proteomes" id="UP001250656">
    <property type="component" value="Unassembled WGS sequence"/>
</dbReference>
<dbReference type="RefSeq" id="WP_314015217.1">
    <property type="nucleotide sequence ID" value="NZ_JAVTTP010000001.1"/>
</dbReference>
<dbReference type="PANTHER" id="PTHR30576:SF8">
    <property type="entry name" value="UNDECAPRENYL-PHOSPHATE GALACTOSE PHOSPHOTRANSFERASE"/>
    <property type="match status" value="1"/>
</dbReference>
<feature type="transmembrane region" description="Helical" evidence="2">
    <location>
        <begin position="12"/>
        <end position="33"/>
    </location>
</feature>
<keyword evidence="2" id="KW-0472">Membrane</keyword>
<evidence type="ECO:0000313" key="5">
    <source>
        <dbReference type="Proteomes" id="UP001250656"/>
    </source>
</evidence>
<dbReference type="GO" id="GO:0016740">
    <property type="term" value="F:transferase activity"/>
    <property type="evidence" value="ECO:0007669"/>
    <property type="project" value="UniProtKB-KW"/>
</dbReference>
<proteinExistence type="inferred from homology"/>
<evidence type="ECO:0000256" key="1">
    <source>
        <dbReference type="ARBA" id="ARBA00006464"/>
    </source>
</evidence>
<sequence length="221" mass="24996">MYGTFVKPLFDFVFALLFTILLFPIYTVIYLLLLTGRTDDPLFFQSRPGKDNKIFNIVKFKTMTDGKNAQGELLPDDDRVTPLGAFLRRTSLDELPQLLSVLNGDMSIVGPRPLRVRYLPYYSSREALRHTVKPGITGLAQVSGRNSLSWDKRLEMDASYVEKMGFVLDCKIILKTFIKVFDSSGIEFSDEPDSLDEYRCGKQWKVSGKKDGGNPEDTGLS</sequence>
<dbReference type="EMBL" id="JAVTTP010000001">
    <property type="protein sequence ID" value="MDT7829342.1"/>
    <property type="molecule type" value="Genomic_DNA"/>
</dbReference>
<keyword evidence="2" id="KW-0812">Transmembrane</keyword>